<dbReference type="EMBL" id="CACVAU010000024">
    <property type="protein sequence ID" value="CAA6806965.1"/>
    <property type="molecule type" value="Genomic_DNA"/>
</dbReference>
<keyword evidence="1" id="KW-0472">Membrane</keyword>
<accession>A0A6S6SUJ0</accession>
<feature type="transmembrane region" description="Helical" evidence="1">
    <location>
        <begin position="7"/>
        <end position="25"/>
    </location>
</feature>
<organism evidence="2">
    <name type="scientific">uncultured Sulfurovum sp</name>
    <dbReference type="NCBI Taxonomy" id="269237"/>
    <lineage>
        <taxon>Bacteria</taxon>
        <taxon>Pseudomonadati</taxon>
        <taxon>Campylobacterota</taxon>
        <taxon>Epsilonproteobacteria</taxon>
        <taxon>Campylobacterales</taxon>
        <taxon>Sulfurovaceae</taxon>
        <taxon>Sulfurovum</taxon>
        <taxon>environmental samples</taxon>
    </lineage>
</organism>
<protein>
    <recommendedName>
        <fullName evidence="3">PIN domain-containing protein</fullName>
    </recommendedName>
</protein>
<evidence type="ECO:0008006" key="3">
    <source>
        <dbReference type="Google" id="ProtNLM"/>
    </source>
</evidence>
<sequence>MEKKDDISLNFFFSSDFITTFYYILTEKRKYDDAKVISSIDALSFEIAPFYLVHSDFVNAKTDFFSESFKDFEDLMVLNSAVRAGCDVFMTNDKALFKLGDFKGMSLVKIEGSNI</sequence>
<evidence type="ECO:0000313" key="2">
    <source>
        <dbReference type="EMBL" id="CAA6806965.1"/>
    </source>
</evidence>
<keyword evidence="1" id="KW-1133">Transmembrane helix</keyword>
<gene>
    <name evidence="2" type="ORF">HELGO_WM34305</name>
</gene>
<evidence type="ECO:0000256" key="1">
    <source>
        <dbReference type="SAM" id="Phobius"/>
    </source>
</evidence>
<reference evidence="2" key="1">
    <citation type="submission" date="2020-01" db="EMBL/GenBank/DDBJ databases">
        <authorList>
            <person name="Meier V. D."/>
            <person name="Meier V D."/>
        </authorList>
    </citation>
    <scope>NUCLEOTIDE SEQUENCE</scope>
    <source>
        <strain evidence="2">HLG_WM_MAG_05</strain>
    </source>
</reference>
<name>A0A6S6SUJ0_9BACT</name>
<dbReference type="SUPFAM" id="SSF88723">
    <property type="entry name" value="PIN domain-like"/>
    <property type="match status" value="1"/>
</dbReference>
<dbReference type="AlphaFoldDB" id="A0A6S6SUJ0"/>
<dbReference type="InterPro" id="IPR029060">
    <property type="entry name" value="PIN-like_dom_sf"/>
</dbReference>
<keyword evidence="1" id="KW-0812">Transmembrane</keyword>
<proteinExistence type="predicted"/>